<organism evidence="1 2">
    <name type="scientific">Solanum bulbocastanum</name>
    <name type="common">Wild potato</name>
    <dbReference type="NCBI Taxonomy" id="147425"/>
    <lineage>
        <taxon>Eukaryota</taxon>
        <taxon>Viridiplantae</taxon>
        <taxon>Streptophyta</taxon>
        <taxon>Embryophyta</taxon>
        <taxon>Tracheophyta</taxon>
        <taxon>Spermatophyta</taxon>
        <taxon>Magnoliopsida</taxon>
        <taxon>eudicotyledons</taxon>
        <taxon>Gunneridae</taxon>
        <taxon>Pentapetalae</taxon>
        <taxon>asterids</taxon>
        <taxon>lamiids</taxon>
        <taxon>Solanales</taxon>
        <taxon>Solanaceae</taxon>
        <taxon>Solanoideae</taxon>
        <taxon>Solaneae</taxon>
        <taxon>Solanum</taxon>
    </lineage>
</organism>
<name>A0AAN8Y5Q8_SOLBU</name>
<gene>
    <name evidence="1" type="ORF">RDI58_022391</name>
</gene>
<evidence type="ECO:0000313" key="2">
    <source>
        <dbReference type="Proteomes" id="UP001371456"/>
    </source>
</evidence>
<dbReference type="InterPro" id="IPR005801">
    <property type="entry name" value="ADC_synthase"/>
</dbReference>
<proteinExistence type="predicted"/>
<dbReference type="EMBL" id="JBANQN010000009">
    <property type="protein sequence ID" value="KAK6780207.1"/>
    <property type="molecule type" value="Genomic_DNA"/>
</dbReference>
<sequence>MPSYRQRNTLLQETYFKLFLSKRFVRRTFADPFEVYRALRIVNPSPYMTHIQFKHFLKDPVKYYVKYQACAQPFLILDLLVTALATTH</sequence>
<evidence type="ECO:0000313" key="1">
    <source>
        <dbReference type="EMBL" id="KAK6780207.1"/>
    </source>
</evidence>
<accession>A0AAN8Y5Q8</accession>
<keyword evidence="2" id="KW-1185">Reference proteome</keyword>
<protein>
    <submittedName>
        <fullName evidence="1">Uncharacterized protein</fullName>
    </submittedName>
</protein>
<dbReference type="AlphaFoldDB" id="A0AAN8Y5Q8"/>
<reference evidence="1 2" key="1">
    <citation type="submission" date="2024-02" db="EMBL/GenBank/DDBJ databases">
        <title>de novo genome assembly of Solanum bulbocastanum strain 11H21.</title>
        <authorList>
            <person name="Hosaka A.J."/>
        </authorList>
    </citation>
    <scope>NUCLEOTIDE SEQUENCE [LARGE SCALE GENOMIC DNA]</scope>
    <source>
        <tissue evidence="1">Young leaves</tissue>
    </source>
</reference>
<dbReference type="Gene3D" id="3.60.120.10">
    <property type="entry name" value="Anthranilate synthase"/>
    <property type="match status" value="1"/>
</dbReference>
<dbReference type="SUPFAM" id="SSF56322">
    <property type="entry name" value="ADC synthase"/>
    <property type="match status" value="1"/>
</dbReference>
<dbReference type="Proteomes" id="UP001371456">
    <property type="component" value="Unassembled WGS sequence"/>
</dbReference>
<comment type="caution">
    <text evidence="1">The sequence shown here is derived from an EMBL/GenBank/DDBJ whole genome shotgun (WGS) entry which is preliminary data.</text>
</comment>